<protein>
    <submittedName>
        <fullName evidence="1">Uncharacterized protein</fullName>
    </submittedName>
</protein>
<organism evidence="1 2">
    <name type="scientific">Pleurodeles waltl</name>
    <name type="common">Iberian ribbed newt</name>
    <dbReference type="NCBI Taxonomy" id="8319"/>
    <lineage>
        <taxon>Eukaryota</taxon>
        <taxon>Metazoa</taxon>
        <taxon>Chordata</taxon>
        <taxon>Craniata</taxon>
        <taxon>Vertebrata</taxon>
        <taxon>Euteleostomi</taxon>
        <taxon>Amphibia</taxon>
        <taxon>Batrachia</taxon>
        <taxon>Caudata</taxon>
        <taxon>Salamandroidea</taxon>
        <taxon>Salamandridae</taxon>
        <taxon>Pleurodelinae</taxon>
        <taxon>Pleurodeles</taxon>
    </lineage>
</organism>
<keyword evidence="2" id="KW-1185">Reference proteome</keyword>
<gene>
    <name evidence="1" type="ORF">NDU88_003576</name>
</gene>
<proteinExistence type="predicted"/>
<evidence type="ECO:0000313" key="1">
    <source>
        <dbReference type="EMBL" id="KAJ1194287.1"/>
    </source>
</evidence>
<dbReference type="AlphaFoldDB" id="A0AAV7UYV4"/>
<evidence type="ECO:0000313" key="2">
    <source>
        <dbReference type="Proteomes" id="UP001066276"/>
    </source>
</evidence>
<dbReference type="EMBL" id="JANPWB010000004">
    <property type="protein sequence ID" value="KAJ1194287.1"/>
    <property type="molecule type" value="Genomic_DNA"/>
</dbReference>
<comment type="caution">
    <text evidence="1">The sequence shown here is derived from an EMBL/GenBank/DDBJ whole genome shotgun (WGS) entry which is preliminary data.</text>
</comment>
<reference evidence="1" key="1">
    <citation type="journal article" date="2022" name="bioRxiv">
        <title>Sequencing and chromosome-scale assembly of the giantPleurodeles waltlgenome.</title>
        <authorList>
            <person name="Brown T."/>
            <person name="Elewa A."/>
            <person name="Iarovenko S."/>
            <person name="Subramanian E."/>
            <person name="Araus A.J."/>
            <person name="Petzold A."/>
            <person name="Susuki M."/>
            <person name="Suzuki K.-i.T."/>
            <person name="Hayashi T."/>
            <person name="Toyoda A."/>
            <person name="Oliveira C."/>
            <person name="Osipova E."/>
            <person name="Leigh N.D."/>
            <person name="Simon A."/>
            <person name="Yun M.H."/>
        </authorList>
    </citation>
    <scope>NUCLEOTIDE SEQUENCE</scope>
    <source>
        <strain evidence="1">20211129_DDA</strain>
        <tissue evidence="1">Liver</tissue>
    </source>
</reference>
<sequence>MSRGQHMGYSKDLYLSVLYWQCCDVILDGCEELIQVRYRHLEMGYVCLMEVEATEMSEIFKSIASKRRPTAVISCSMRSVASARRGSVGGVVEQGGVISAAMGFGSAIALENNSWQECLPDDVLLGIAT</sequence>
<dbReference type="Proteomes" id="UP001066276">
    <property type="component" value="Chromosome 2_2"/>
</dbReference>
<accession>A0AAV7UYV4</accession>
<name>A0AAV7UYV4_PLEWA</name>